<dbReference type="PANTHER" id="PTHR32158">
    <property type="entry name" value="RING-TYPE DOMAIN-CONTAINING PROTEIN"/>
    <property type="match status" value="1"/>
</dbReference>
<keyword evidence="1" id="KW-0472">Membrane</keyword>
<keyword evidence="1" id="KW-1133">Transmembrane helix</keyword>
<evidence type="ECO:0000313" key="3">
    <source>
        <dbReference type="Proteomes" id="UP000007797"/>
    </source>
</evidence>
<feature type="transmembrane region" description="Helical" evidence="1">
    <location>
        <begin position="770"/>
        <end position="793"/>
    </location>
</feature>
<keyword evidence="3" id="KW-1185">Reference proteome</keyword>
<dbReference type="KEGG" id="dfa:DFA_08811"/>
<reference evidence="3" key="1">
    <citation type="journal article" date="2011" name="Genome Res.">
        <title>Phylogeny-wide analysis of social amoeba genomes highlights ancient origins for complex intercellular communication.</title>
        <authorList>
            <person name="Heidel A.J."/>
            <person name="Lawal H.M."/>
            <person name="Felder M."/>
            <person name="Schilde C."/>
            <person name="Helps N.R."/>
            <person name="Tunggal B."/>
            <person name="Rivero F."/>
            <person name="John U."/>
            <person name="Schleicher M."/>
            <person name="Eichinger L."/>
            <person name="Platzer M."/>
            <person name="Noegel A.A."/>
            <person name="Schaap P."/>
            <person name="Gloeckner G."/>
        </authorList>
    </citation>
    <scope>NUCLEOTIDE SEQUENCE [LARGE SCALE GENOMIC DNA]</scope>
    <source>
        <strain evidence="3">SH3</strain>
    </source>
</reference>
<organism evidence="2 3">
    <name type="scientific">Cavenderia fasciculata</name>
    <name type="common">Slime mold</name>
    <name type="synonym">Dictyostelium fasciculatum</name>
    <dbReference type="NCBI Taxonomy" id="261658"/>
    <lineage>
        <taxon>Eukaryota</taxon>
        <taxon>Amoebozoa</taxon>
        <taxon>Evosea</taxon>
        <taxon>Eumycetozoa</taxon>
        <taxon>Dictyostelia</taxon>
        <taxon>Acytosteliales</taxon>
        <taxon>Cavenderiaceae</taxon>
        <taxon>Cavenderia</taxon>
    </lineage>
</organism>
<feature type="transmembrane region" description="Helical" evidence="1">
    <location>
        <begin position="980"/>
        <end position="999"/>
    </location>
</feature>
<evidence type="ECO:0000313" key="2">
    <source>
        <dbReference type="EMBL" id="EGG17811.1"/>
    </source>
</evidence>
<dbReference type="Proteomes" id="UP000007797">
    <property type="component" value="Unassembled WGS sequence"/>
</dbReference>
<feature type="transmembrane region" description="Helical" evidence="1">
    <location>
        <begin position="852"/>
        <end position="878"/>
    </location>
</feature>
<dbReference type="EMBL" id="GL883021">
    <property type="protein sequence ID" value="EGG17811.1"/>
    <property type="molecule type" value="Genomic_DNA"/>
</dbReference>
<evidence type="ECO:0000256" key="1">
    <source>
        <dbReference type="SAM" id="Phobius"/>
    </source>
</evidence>
<dbReference type="PANTHER" id="PTHR32158:SF20">
    <property type="match status" value="1"/>
</dbReference>
<dbReference type="GeneID" id="14869716"/>
<feature type="transmembrane region" description="Helical" evidence="1">
    <location>
        <begin position="813"/>
        <end position="832"/>
    </location>
</feature>
<dbReference type="OrthoDB" id="21448at2759"/>
<name>F4Q4G2_CACFS</name>
<dbReference type="RefSeq" id="XP_004356295.1">
    <property type="nucleotide sequence ID" value="XM_004356242.1"/>
</dbReference>
<sequence>MDANLNDINITTCVYPFHIFSSKIQFNNISMQDILGSDAAIDIQLSSGTWSNLRFGLSSISLMNSSIWMVESRIYFTNAQMISLSNSWAPLGRYINSNVTFESSLFYKNIGSVIGGMDVSNRTLLTIINSHFVSNNGRSASVIRCTDSFLTIINTRVSENIASSAASILLNHCQFKIINSTFVANNQAPTLGLYGSTGSLISARFINSSASDSIIDIGQNSNVYIETAEFGSFFSLNDGSYSDMTIDNSHVIVVNGLFSGNLGINKPTLSASLSNINITNCIFVNNSNIYGIGGDIFLNETTAFISNTSFTSGGAHLGGCIYAETSRLEGEDLIFDGCASTAGGSLFLKNSPWVTLKNCVFVSTIAKLGDYTNSQDLRLSSYQYNGGAISIFRPHSTGTDTSFIFLEHCNFTNTFAFNDGGSIWASDQYASIHIHTSTYFSGNLALGGGGGIFNEESSILTISNNTIYKSNSASYGENLASNIMGILFDISDNTIQHGIPFIITTQMVDRYNQTVNNRPDLSFGLLITNATNTTTPTTISKDSIGFLGQTQFSITLDGQPGDTYLVQGEVLDTDLATVVSATINITIVGCLNQTQYILDGICTLCPVGTIGYDGVTCYTCPPETTCPTGQISPLPGYWFETPISNIPIDIYRCDPTVCITGGCRQYHQGPLCGQCQEGTAKSLIVCNPCTHDNVAIIIVYVVFNLALAIFIARINIPSRTIIFAMITTLQLLAIVGERQISFFFFSIFNFRIDFWPTSCVFSNSIFNNYLAKYLLSVSIIICTIFLALILPILNRTRRLLRIVYSPAKLPQRFYSLLLLFYTPLSYLSATVIPCKTVGDTKYLIIDQEVECYGSLHVASVTVAVFIIIFVTFGLPIMLYRKRIMLRPLFLHFKKTHRYFDAAKQCVAFLFTWSSATLPFYESQYALILFAISLVYIALIIKIQPFISNTRMLYETWFACSLTLTTMIINSRNFQNSQHQGYPIMGLCIAVVISTAIYLIQKQFRKKKLFKI</sequence>
<feature type="transmembrane region" description="Helical" evidence="1">
    <location>
        <begin position="721"/>
        <end position="750"/>
    </location>
</feature>
<accession>F4Q4G2</accession>
<protein>
    <submittedName>
        <fullName evidence="2">Uncharacterized protein</fullName>
    </submittedName>
</protein>
<proteinExistence type="predicted"/>
<keyword evidence="1" id="KW-0812">Transmembrane</keyword>
<gene>
    <name evidence="2" type="ORF">DFA_08811</name>
</gene>
<feature type="transmembrane region" description="Helical" evidence="1">
    <location>
        <begin position="694"/>
        <end position="714"/>
    </location>
</feature>
<dbReference type="AlphaFoldDB" id="F4Q4G2"/>
<feature type="transmembrane region" description="Helical" evidence="1">
    <location>
        <begin position="923"/>
        <end position="940"/>
    </location>
</feature>
<dbReference type="OMA" id="IRWEKQY"/>